<reference evidence="5 6" key="1">
    <citation type="submission" date="2017-07" db="EMBL/GenBank/DDBJ databases">
        <title>Draft whole genome sequences of clinical Proprionibacteriaceae strains.</title>
        <authorList>
            <person name="Bernier A.-M."/>
            <person name="Bernard K."/>
            <person name="Domingo M.-C."/>
        </authorList>
    </citation>
    <scope>NUCLEOTIDE SEQUENCE [LARGE SCALE GENOMIC DNA]</scope>
    <source>
        <strain evidence="5 6">NML 030167</strain>
    </source>
</reference>
<comment type="caution">
    <text evidence="5">The sequence shown here is derived from an EMBL/GenBank/DDBJ whole genome shotgun (WGS) entry which is preliminary data.</text>
</comment>
<dbReference type="Pfam" id="PF01872">
    <property type="entry name" value="RibD_C"/>
    <property type="match status" value="1"/>
</dbReference>
<feature type="domain" description="Bacterial bifunctional deaminase-reductase C-terminal" evidence="4">
    <location>
        <begin position="35"/>
        <end position="208"/>
    </location>
</feature>
<dbReference type="InterPro" id="IPR024072">
    <property type="entry name" value="DHFR-like_dom_sf"/>
</dbReference>
<evidence type="ECO:0000256" key="2">
    <source>
        <dbReference type="ARBA" id="ARBA00022857"/>
    </source>
</evidence>
<dbReference type="GO" id="GO:0009231">
    <property type="term" value="P:riboflavin biosynthetic process"/>
    <property type="evidence" value="ECO:0007669"/>
    <property type="project" value="InterPro"/>
</dbReference>
<comment type="pathway">
    <text evidence="1">Cofactor biosynthesis; riboflavin biosynthesis.</text>
</comment>
<evidence type="ECO:0000256" key="1">
    <source>
        <dbReference type="ARBA" id="ARBA00005104"/>
    </source>
</evidence>
<dbReference type="OrthoDB" id="5243299at2"/>
<evidence type="ECO:0000259" key="4">
    <source>
        <dbReference type="Pfam" id="PF01872"/>
    </source>
</evidence>
<dbReference type="EMBL" id="NMVO01000009">
    <property type="protein sequence ID" value="OYO15832.1"/>
    <property type="molecule type" value="Genomic_DNA"/>
</dbReference>
<evidence type="ECO:0000313" key="5">
    <source>
        <dbReference type="EMBL" id="OYO15832.1"/>
    </source>
</evidence>
<dbReference type="GO" id="GO:0008703">
    <property type="term" value="F:5-amino-6-(5-phosphoribosylamino)uracil reductase activity"/>
    <property type="evidence" value="ECO:0007669"/>
    <property type="project" value="InterPro"/>
</dbReference>
<dbReference type="AlphaFoldDB" id="A0A255GKA4"/>
<keyword evidence="2" id="KW-0521">NADP</keyword>
<keyword evidence="3" id="KW-0560">Oxidoreductase</keyword>
<evidence type="ECO:0000313" key="6">
    <source>
        <dbReference type="Proteomes" id="UP000215896"/>
    </source>
</evidence>
<dbReference type="SUPFAM" id="SSF53597">
    <property type="entry name" value="Dihydrofolate reductase-like"/>
    <property type="match status" value="1"/>
</dbReference>
<dbReference type="RefSeq" id="WP_094356490.1">
    <property type="nucleotide sequence ID" value="NZ_NMVK01000008.1"/>
</dbReference>
<gene>
    <name evidence="5" type="ORF">CGZ94_06230</name>
</gene>
<dbReference type="PANTHER" id="PTHR38011">
    <property type="entry name" value="DIHYDROFOLATE REDUCTASE FAMILY PROTEIN (AFU_ORTHOLOGUE AFUA_8G06820)"/>
    <property type="match status" value="1"/>
</dbReference>
<dbReference type="PANTHER" id="PTHR38011:SF7">
    <property type="entry name" value="2,5-DIAMINO-6-RIBOSYLAMINO-4(3H)-PYRIMIDINONE 5'-PHOSPHATE REDUCTASE"/>
    <property type="match status" value="1"/>
</dbReference>
<dbReference type="Gene3D" id="3.40.430.10">
    <property type="entry name" value="Dihydrofolate Reductase, subunit A"/>
    <property type="match status" value="1"/>
</dbReference>
<keyword evidence="6" id="KW-1185">Reference proteome</keyword>
<protein>
    <recommendedName>
        <fullName evidence="4">Bacterial bifunctional deaminase-reductase C-terminal domain-containing protein</fullName>
    </recommendedName>
</protein>
<dbReference type="Proteomes" id="UP000215896">
    <property type="component" value="Unassembled WGS sequence"/>
</dbReference>
<dbReference type="InterPro" id="IPR050765">
    <property type="entry name" value="Riboflavin_Biosynth_HTPR"/>
</dbReference>
<organism evidence="5 6">
    <name type="scientific">Enemella evansiae</name>
    <dbReference type="NCBI Taxonomy" id="2016499"/>
    <lineage>
        <taxon>Bacteria</taxon>
        <taxon>Bacillati</taxon>
        <taxon>Actinomycetota</taxon>
        <taxon>Actinomycetes</taxon>
        <taxon>Propionibacteriales</taxon>
        <taxon>Propionibacteriaceae</taxon>
        <taxon>Enemella</taxon>
    </lineage>
</organism>
<sequence length="242" mass="25538">MAIDLRTLIGPAGLPAELDESGLAEAYAWQEGVRALMLTTMDGVVTGSDGRSGSLGTPADRAVFELNRRLADAIVVGAGTARTEDYGLPEDGQLLVVVSRRGELPVRLRTEAAEVAEPRLVLAVGDEADTAAAEEVLGAERIWRCPGRSGVDPRMLHRRLRDAGHQRIQHEGGPGLLTGWLAAGLIDELCLTQVPRLAGAGVRLISGPVGEASWSPVLLLAEDGALIGRWRPQRGDSTPGHG</sequence>
<name>A0A255GKA4_9ACTN</name>
<proteinExistence type="predicted"/>
<dbReference type="InterPro" id="IPR002734">
    <property type="entry name" value="RibDG_C"/>
</dbReference>
<accession>A0A255GKA4</accession>
<evidence type="ECO:0000256" key="3">
    <source>
        <dbReference type="ARBA" id="ARBA00023002"/>
    </source>
</evidence>